<reference evidence="4 5" key="1">
    <citation type="journal article" date="2019" name="Sci. Rep.">
        <title>Comparative genomics of chytrid fungi reveal insights into the obligate biotrophic and pathogenic lifestyle of Synchytrium endobioticum.</title>
        <authorList>
            <person name="van de Vossenberg B.T.L.H."/>
            <person name="Warris S."/>
            <person name="Nguyen H.D.T."/>
            <person name="van Gent-Pelzer M.P.E."/>
            <person name="Joly D.L."/>
            <person name="van de Geest H.C."/>
            <person name="Bonants P.J.M."/>
            <person name="Smith D.S."/>
            <person name="Levesque C.A."/>
            <person name="van der Lee T.A.J."/>
        </authorList>
    </citation>
    <scope>NUCLEOTIDE SEQUENCE [LARGE SCALE GENOMIC DNA]</scope>
    <source>
        <strain evidence="3 5">LEV6574</strain>
        <strain evidence="2 4">MB42</strain>
    </source>
</reference>
<dbReference type="Proteomes" id="UP000317494">
    <property type="component" value="Unassembled WGS sequence"/>
</dbReference>
<proteinExistence type="predicted"/>
<comment type="caution">
    <text evidence="2">The sequence shown here is derived from an EMBL/GenBank/DDBJ whole genome shotgun (WGS) entry which is preliminary data.</text>
</comment>
<accession>A0A507D5W4</accession>
<keyword evidence="1" id="KW-0812">Transmembrane</keyword>
<gene>
    <name evidence="3" type="ORF">SeLEV6574_g00605</name>
    <name evidence="2" type="ORF">SeMB42_g03583</name>
</gene>
<keyword evidence="4" id="KW-1185">Reference proteome</keyword>
<evidence type="ECO:0000313" key="4">
    <source>
        <dbReference type="Proteomes" id="UP000317494"/>
    </source>
</evidence>
<protein>
    <submittedName>
        <fullName evidence="2">Uncharacterized protein</fullName>
    </submittedName>
</protein>
<dbReference type="EMBL" id="QEAN01000129">
    <property type="protein sequence ID" value="TPX46705.1"/>
    <property type="molecule type" value="Genomic_DNA"/>
</dbReference>
<feature type="transmembrane region" description="Helical" evidence="1">
    <location>
        <begin position="51"/>
        <end position="70"/>
    </location>
</feature>
<organism evidence="2 4">
    <name type="scientific">Synchytrium endobioticum</name>
    <dbReference type="NCBI Taxonomy" id="286115"/>
    <lineage>
        <taxon>Eukaryota</taxon>
        <taxon>Fungi</taxon>
        <taxon>Fungi incertae sedis</taxon>
        <taxon>Chytridiomycota</taxon>
        <taxon>Chytridiomycota incertae sedis</taxon>
        <taxon>Chytridiomycetes</taxon>
        <taxon>Synchytriales</taxon>
        <taxon>Synchytriaceae</taxon>
        <taxon>Synchytrium</taxon>
    </lineage>
</organism>
<evidence type="ECO:0000256" key="1">
    <source>
        <dbReference type="SAM" id="Phobius"/>
    </source>
</evidence>
<evidence type="ECO:0000313" key="5">
    <source>
        <dbReference type="Proteomes" id="UP000320475"/>
    </source>
</evidence>
<sequence>MDSNTVYYTELLADYAYTKLITGAIFLPLAALFVFMTLATGVGPMAKYSALAKYLGFTSFAGAISSWAGAASEKKALMITNMAHLLTDTGSDTLDLFIQ</sequence>
<keyword evidence="1" id="KW-0472">Membrane</keyword>
<feature type="transmembrane region" description="Helical" evidence="1">
    <location>
        <begin position="20"/>
        <end position="39"/>
    </location>
</feature>
<evidence type="ECO:0000313" key="2">
    <source>
        <dbReference type="EMBL" id="TPX46705.1"/>
    </source>
</evidence>
<dbReference type="VEuPathDB" id="FungiDB:SeMB42_g03583"/>
<dbReference type="AlphaFoldDB" id="A0A507D5W4"/>
<keyword evidence="1" id="KW-1133">Transmembrane helix</keyword>
<name>A0A507D5W4_9FUNG</name>
<dbReference type="Proteomes" id="UP000320475">
    <property type="component" value="Unassembled WGS sequence"/>
</dbReference>
<dbReference type="EMBL" id="QEAM01000011">
    <property type="protein sequence ID" value="TPX50905.1"/>
    <property type="molecule type" value="Genomic_DNA"/>
</dbReference>
<evidence type="ECO:0000313" key="3">
    <source>
        <dbReference type="EMBL" id="TPX50905.1"/>
    </source>
</evidence>